<dbReference type="HOGENOM" id="CLU_594735_0_0_1"/>
<proteinExistence type="predicted"/>
<feature type="compositionally biased region" description="Acidic residues" evidence="1">
    <location>
        <begin position="404"/>
        <end position="423"/>
    </location>
</feature>
<feature type="compositionally biased region" description="Polar residues" evidence="1">
    <location>
        <begin position="328"/>
        <end position="347"/>
    </location>
</feature>
<feature type="compositionally biased region" description="Basic and acidic residues" evidence="1">
    <location>
        <begin position="88"/>
        <end position="101"/>
    </location>
</feature>
<name>A0A0C3QYP7_9AGAM</name>
<feature type="region of interest" description="Disordered" evidence="1">
    <location>
        <begin position="135"/>
        <end position="352"/>
    </location>
</feature>
<feature type="compositionally biased region" description="Acidic residues" evidence="1">
    <location>
        <begin position="266"/>
        <end position="279"/>
    </location>
</feature>
<organism evidence="2 3">
    <name type="scientific">Tulasnella calospora MUT 4182</name>
    <dbReference type="NCBI Taxonomy" id="1051891"/>
    <lineage>
        <taxon>Eukaryota</taxon>
        <taxon>Fungi</taxon>
        <taxon>Dikarya</taxon>
        <taxon>Basidiomycota</taxon>
        <taxon>Agaricomycotina</taxon>
        <taxon>Agaricomycetes</taxon>
        <taxon>Cantharellales</taxon>
        <taxon>Tulasnellaceae</taxon>
        <taxon>Tulasnella</taxon>
    </lineage>
</organism>
<feature type="compositionally biased region" description="Polar residues" evidence="1">
    <location>
        <begin position="26"/>
        <end position="46"/>
    </location>
</feature>
<feature type="compositionally biased region" description="Low complexity" evidence="1">
    <location>
        <begin position="64"/>
        <end position="76"/>
    </location>
</feature>
<dbReference type="EMBL" id="KN822943">
    <property type="protein sequence ID" value="KIO34419.1"/>
    <property type="molecule type" value="Genomic_DNA"/>
</dbReference>
<dbReference type="OrthoDB" id="3224753at2759"/>
<protein>
    <submittedName>
        <fullName evidence="2">Uncharacterized protein</fullName>
    </submittedName>
</protein>
<feature type="compositionally biased region" description="Basic and acidic residues" evidence="1">
    <location>
        <begin position="251"/>
        <end position="260"/>
    </location>
</feature>
<dbReference type="Proteomes" id="UP000054248">
    <property type="component" value="Unassembled WGS sequence"/>
</dbReference>
<feature type="compositionally biased region" description="Polar residues" evidence="1">
    <location>
        <begin position="304"/>
        <end position="321"/>
    </location>
</feature>
<reference evidence="3" key="2">
    <citation type="submission" date="2015-01" db="EMBL/GenBank/DDBJ databases">
        <title>Evolutionary Origins and Diversification of the Mycorrhizal Mutualists.</title>
        <authorList>
            <consortium name="DOE Joint Genome Institute"/>
            <consortium name="Mycorrhizal Genomics Consortium"/>
            <person name="Kohler A."/>
            <person name="Kuo A."/>
            <person name="Nagy L.G."/>
            <person name="Floudas D."/>
            <person name="Copeland A."/>
            <person name="Barry K.W."/>
            <person name="Cichocki N."/>
            <person name="Veneault-Fourrey C."/>
            <person name="LaButti K."/>
            <person name="Lindquist E.A."/>
            <person name="Lipzen A."/>
            <person name="Lundell T."/>
            <person name="Morin E."/>
            <person name="Murat C."/>
            <person name="Riley R."/>
            <person name="Ohm R."/>
            <person name="Sun H."/>
            <person name="Tunlid A."/>
            <person name="Henrissat B."/>
            <person name="Grigoriev I.V."/>
            <person name="Hibbett D.S."/>
            <person name="Martin F."/>
        </authorList>
    </citation>
    <scope>NUCLEOTIDE SEQUENCE [LARGE SCALE GENOMIC DNA]</scope>
    <source>
        <strain evidence="3">MUT 4182</strain>
    </source>
</reference>
<evidence type="ECO:0000313" key="3">
    <source>
        <dbReference type="Proteomes" id="UP000054248"/>
    </source>
</evidence>
<reference evidence="2 3" key="1">
    <citation type="submission" date="2014-04" db="EMBL/GenBank/DDBJ databases">
        <authorList>
            <consortium name="DOE Joint Genome Institute"/>
            <person name="Kuo A."/>
            <person name="Girlanda M."/>
            <person name="Perotto S."/>
            <person name="Kohler A."/>
            <person name="Nagy L.G."/>
            <person name="Floudas D."/>
            <person name="Copeland A."/>
            <person name="Barry K.W."/>
            <person name="Cichocki N."/>
            <person name="Veneault-Fourrey C."/>
            <person name="LaButti K."/>
            <person name="Lindquist E.A."/>
            <person name="Lipzen A."/>
            <person name="Lundell T."/>
            <person name="Morin E."/>
            <person name="Murat C."/>
            <person name="Sun H."/>
            <person name="Tunlid A."/>
            <person name="Henrissat B."/>
            <person name="Grigoriev I.V."/>
            <person name="Hibbett D.S."/>
            <person name="Martin F."/>
            <person name="Nordberg H.P."/>
            <person name="Cantor M.N."/>
            <person name="Hua S.X."/>
        </authorList>
    </citation>
    <scope>NUCLEOTIDE SEQUENCE [LARGE SCALE GENOMIC DNA]</scope>
    <source>
        <strain evidence="2 3">MUT 4182</strain>
    </source>
</reference>
<feature type="compositionally biased region" description="Basic and acidic residues" evidence="1">
    <location>
        <begin position="387"/>
        <end position="403"/>
    </location>
</feature>
<evidence type="ECO:0000256" key="1">
    <source>
        <dbReference type="SAM" id="MobiDB-lite"/>
    </source>
</evidence>
<feature type="compositionally biased region" description="Polar residues" evidence="1">
    <location>
        <begin position="373"/>
        <end position="386"/>
    </location>
</feature>
<dbReference type="AlphaFoldDB" id="A0A0C3QYP7"/>
<feature type="compositionally biased region" description="Polar residues" evidence="1">
    <location>
        <begin position="162"/>
        <end position="172"/>
    </location>
</feature>
<feature type="compositionally biased region" description="Polar residues" evidence="1">
    <location>
        <begin position="432"/>
        <end position="441"/>
    </location>
</feature>
<feature type="compositionally biased region" description="Low complexity" evidence="1">
    <location>
        <begin position="141"/>
        <end position="161"/>
    </location>
</feature>
<accession>A0A0C3QYP7</accession>
<sequence>MPGAPFFGEPEDMEGSGGDRTVRSPALSNANSVQTPKPRRQSTNALLSPLSAEDSSSMGHVRRVSSLSVSTDASTSRTAPVDAEELSAELRRNKSEMDNSSHHSHSYGKHLSVEDTKSEPGVAEKVTRKISWIRFARRRTPTTTPLTAITAPTPTPTTTPASNPMGTPTTPRNPMERPGNRRSITEADKDRADPTVRYRPSNEVFTDDSSIGARSFTSLSPGGNKDLPLPPRRLRDRSKGRWHDTDEDDHEDGHLSDDTRVSFSFSDDESELGEYDEGNPDMMIGAGGFLPIRNRGLGWEPLYPNTNPTSWQGSSNASSPAHSPLGSAHQSSAAMSHTSGPSSPRQGNSNLSLDVVSSLTAYTSGPFHHVSAPGQTSPLAYQSFSPRDSDNQRGSFSDHHIEERDGEDDDDDDDEDDDEEDSFLEVRKKSHGTNTNSSGPSSDRARSPESDRRPGPRLSR</sequence>
<feature type="region of interest" description="Disordered" evidence="1">
    <location>
        <begin position="364"/>
        <end position="460"/>
    </location>
</feature>
<evidence type="ECO:0000313" key="2">
    <source>
        <dbReference type="EMBL" id="KIO34419.1"/>
    </source>
</evidence>
<feature type="compositionally biased region" description="Basic and acidic residues" evidence="1">
    <location>
        <begin position="174"/>
        <end position="196"/>
    </location>
</feature>
<feature type="compositionally biased region" description="Basic and acidic residues" evidence="1">
    <location>
        <begin position="443"/>
        <end position="454"/>
    </location>
</feature>
<keyword evidence="3" id="KW-1185">Reference proteome</keyword>
<gene>
    <name evidence="2" type="ORF">M407DRAFT_240695</name>
</gene>
<feature type="region of interest" description="Disordered" evidence="1">
    <location>
        <begin position="1"/>
        <end position="122"/>
    </location>
</feature>